<dbReference type="RefSeq" id="WP_207862924.1">
    <property type="nucleotide sequence ID" value="NZ_JAFREP010000046.1"/>
</dbReference>
<dbReference type="Gene3D" id="3.90.182.10">
    <property type="entry name" value="Toxin - Anthrax Protective Antigen,domain 1"/>
    <property type="match status" value="1"/>
</dbReference>
<organism evidence="4 5">
    <name type="scientific">Acanthopleuribacter pedis</name>
    <dbReference type="NCBI Taxonomy" id="442870"/>
    <lineage>
        <taxon>Bacteria</taxon>
        <taxon>Pseudomonadati</taxon>
        <taxon>Acidobacteriota</taxon>
        <taxon>Holophagae</taxon>
        <taxon>Acanthopleuribacterales</taxon>
        <taxon>Acanthopleuribacteraceae</taxon>
        <taxon>Acanthopleuribacter</taxon>
    </lineage>
</organism>
<keyword evidence="1" id="KW-0175">Coiled coil</keyword>
<feature type="chain" id="PRO_5035250161" evidence="2">
    <location>
        <begin position="22"/>
        <end position="1211"/>
    </location>
</feature>
<evidence type="ECO:0000256" key="1">
    <source>
        <dbReference type="SAM" id="Coils"/>
    </source>
</evidence>
<dbReference type="Gene3D" id="2.60.120.200">
    <property type="match status" value="1"/>
</dbReference>
<feature type="domain" description="PA14" evidence="3">
    <location>
        <begin position="78"/>
        <end position="231"/>
    </location>
</feature>
<keyword evidence="2" id="KW-0732">Signal</keyword>
<dbReference type="Proteomes" id="UP000664417">
    <property type="component" value="Unassembled WGS sequence"/>
</dbReference>
<feature type="coiled-coil region" evidence="1">
    <location>
        <begin position="851"/>
        <end position="878"/>
    </location>
</feature>
<dbReference type="SUPFAM" id="SSF56988">
    <property type="entry name" value="Anthrax protective antigen"/>
    <property type="match status" value="1"/>
</dbReference>
<gene>
    <name evidence="4" type="ORF">J3U88_31090</name>
</gene>
<evidence type="ECO:0000256" key="2">
    <source>
        <dbReference type="SAM" id="SignalP"/>
    </source>
</evidence>
<dbReference type="EMBL" id="JAFREP010000046">
    <property type="protein sequence ID" value="MBO1322952.1"/>
    <property type="molecule type" value="Genomic_DNA"/>
</dbReference>
<proteinExistence type="predicted"/>
<accession>A0A8J7U6N4</accession>
<protein>
    <submittedName>
        <fullName evidence="4">DUF1800 family protein</fullName>
    </submittedName>
</protein>
<dbReference type="Pfam" id="PF08811">
    <property type="entry name" value="DUF1800"/>
    <property type="match status" value="1"/>
</dbReference>
<dbReference type="PROSITE" id="PS51820">
    <property type="entry name" value="PA14"/>
    <property type="match status" value="1"/>
</dbReference>
<dbReference type="AlphaFoldDB" id="A0A8J7U6N4"/>
<name>A0A8J7U6N4_9BACT</name>
<reference evidence="4" key="1">
    <citation type="submission" date="2021-03" db="EMBL/GenBank/DDBJ databases">
        <authorList>
            <person name="Wang G."/>
        </authorList>
    </citation>
    <scope>NUCLEOTIDE SEQUENCE</scope>
    <source>
        <strain evidence="4">KCTC 12899</strain>
    </source>
</reference>
<dbReference type="InterPro" id="IPR037524">
    <property type="entry name" value="PA14/GLEYA"/>
</dbReference>
<dbReference type="InterPro" id="IPR014917">
    <property type="entry name" value="DUF1800"/>
</dbReference>
<keyword evidence="5" id="KW-1185">Reference proteome</keyword>
<comment type="caution">
    <text evidence="4">The sequence shown here is derived from an EMBL/GenBank/DDBJ whole genome shotgun (WGS) entry which is preliminary data.</text>
</comment>
<dbReference type="SUPFAM" id="SSF49899">
    <property type="entry name" value="Concanavalin A-like lectins/glucanases"/>
    <property type="match status" value="1"/>
</dbReference>
<evidence type="ECO:0000259" key="3">
    <source>
        <dbReference type="PROSITE" id="PS51820"/>
    </source>
</evidence>
<dbReference type="PROSITE" id="PS00018">
    <property type="entry name" value="EF_HAND_1"/>
    <property type="match status" value="1"/>
</dbReference>
<dbReference type="InterPro" id="IPR018247">
    <property type="entry name" value="EF_Hand_1_Ca_BS"/>
</dbReference>
<dbReference type="InterPro" id="IPR013320">
    <property type="entry name" value="ConA-like_dom_sf"/>
</dbReference>
<feature type="signal peptide" evidence="2">
    <location>
        <begin position="1"/>
        <end position="21"/>
    </location>
</feature>
<evidence type="ECO:0000313" key="4">
    <source>
        <dbReference type="EMBL" id="MBO1322952.1"/>
    </source>
</evidence>
<evidence type="ECO:0000313" key="5">
    <source>
        <dbReference type="Proteomes" id="UP000664417"/>
    </source>
</evidence>
<sequence length="1211" mass="135713">MNLKPWLTTLCVAFAALPILAQPLPCDQFGDGAYCSDTLAVSFPMWQQTGATPDVPDLDGNGTVNILDFINQMRRDGSLKHGLLGQYWGLADGSEDQSINWPNFANPPHDPVLIQPVPQFDDTVAWDNVFLNTTMRRNYGALYTGWLWVPETADYSMVIEGSRGVRLYINDINVAEIDSWPYLTTYNANLQRGMVEIRIEQYANDDPGHLAISWESTGSVIGAGQKTITADYFYHPTVQLTEGQLTTPSLQFYPPSGQRVSGNTAQLDLNAFIVSPHIGATLSLNGQEVPVANGGYYPRFDLAPGLNRFSFTVDDGNGGTYETDYTVYRDNEVITGPGLWVHAFSHERERSAIPIPEELGLRPWSVTAYNSTQISRGSGNRTMINDVYFADDTILELEGVIEITNTGYYRFRIHNDGALEINGKRVANIWHDYPDQWQNTGIVYLEAGNHHYFLRTSDSGGSPQMRVSWQFGTDPDSFGGSSDVPANIFAHSLAQYRRPPQPTASWGGRFNRWPDGLQVEFLFQPGSVYQETSGLDHHLSPDPRIFEIPTGGIQLQTGTSLFSAKAGPHVVEALAQSNQFSIEVDFLMDETPTNDGVSYDLMSITRASGSNLARLYLQNRQIRFYMHNGINTGRTISTGNIITEPGRYFVTVTYDGINVRLYMRRSLQGDRENFNYDLSNWSRTAHINVGPRFSRNSSVNASDNVENHALPGRIMSAAIYDLQMSVSRQEHNMFRNLEMNPTGGVAPPPAVVAFPPPGTTPEQLDQAYHVANRLTFGPNPETVNEILTMGVQNWIARQMNPDSIDDSALDTLLASDFVMPHHDSDDLRAYLFLRMAHTKRQLLEVMTQFWENHFNTQLEKTENQTEELKENYRFREHALGNFADLLLASASHYPMTRYLDNDTNIVGAPNENYAREIMELHTVGVNNGYTHDDIIQASRVFTGWSLRYGDFYFDAGLHDYGAKTLFGGDIPALNISAGGGMSDGVALIRHLTNQRQTADFISWKLCQLFIADDPPQDVVTAAADAFEASQGDIPSTLNAIFSHPRFLTDTAYRLNKTKTPLEFVIGLTRATESFPVPNIMPRVMEGMGMHMLEFADPTGFPEEGVNWIDTNAMLGRFNYANSMAINRGSGYFPEIDLKKLLQKYDAETADEILDLFSAITTHGRESPEMRQLAMSWLTRDNPNFELTDELLDTRVRQVLSLYLRLPELNKQ</sequence>